<proteinExistence type="predicted"/>
<protein>
    <submittedName>
        <fullName evidence="3">M48 family metallopeptidase</fullName>
    </submittedName>
</protein>
<sequence>MKDDSDAHCPRCDAVLTTPDDRFSTWCAACDWNVDPLGPIGLTRSRGRELARQERVFRRTVVDGPDVAPPGAAAYGALVLAGAVNLATAALVVTGVWLLFTGTVPQRILGAVELLAAVPLFPRPARPPRHTAGPATAPALHAIVGRISTELGTRPPDLIAFDTGYGARWAAVGWRRRRVLVLGLPLWEALAADERLALLVRELAHAADEGQSRARWIRSALDSLVGWEDLLTPDPLPAVPAPDPHHSPAGNGRTSNIGHVGEMLARPLLGLLAQGAHLLHSLLRTLDGRCVGQAYRADRTAARIATAASAEGLLQALLLEEPAALALQRLARRGDDLWAALRDYLASVPDSERARRLRLSELRGDASGSGQPPTCRRIQYVRTLRRTEPAVTVTGAEARTVDLELAAIRSSIAQECRRNA</sequence>
<evidence type="ECO:0000313" key="4">
    <source>
        <dbReference type="Proteomes" id="UP001596200"/>
    </source>
</evidence>
<dbReference type="Proteomes" id="UP001596200">
    <property type="component" value="Unassembled WGS sequence"/>
</dbReference>
<evidence type="ECO:0000256" key="2">
    <source>
        <dbReference type="SAM" id="Phobius"/>
    </source>
</evidence>
<comment type="caution">
    <text evidence="3">The sequence shown here is derived from an EMBL/GenBank/DDBJ whole genome shotgun (WGS) entry which is preliminary data.</text>
</comment>
<dbReference type="CDD" id="cd07328">
    <property type="entry name" value="M48_Ste24p_like"/>
    <property type="match status" value="1"/>
</dbReference>
<keyword evidence="2" id="KW-1133">Transmembrane helix</keyword>
<keyword evidence="4" id="KW-1185">Reference proteome</keyword>
<reference evidence="4" key="1">
    <citation type="journal article" date="2019" name="Int. J. Syst. Evol. Microbiol.">
        <title>The Global Catalogue of Microorganisms (GCM) 10K type strain sequencing project: providing services to taxonomists for standard genome sequencing and annotation.</title>
        <authorList>
            <consortium name="The Broad Institute Genomics Platform"/>
            <consortium name="The Broad Institute Genome Sequencing Center for Infectious Disease"/>
            <person name="Wu L."/>
            <person name="Ma J."/>
        </authorList>
    </citation>
    <scope>NUCLEOTIDE SEQUENCE [LARGE SCALE GENOMIC DNA]</scope>
    <source>
        <strain evidence="4">JCM 4147</strain>
    </source>
</reference>
<dbReference type="EMBL" id="JBHSPU010000017">
    <property type="protein sequence ID" value="MFC5915688.1"/>
    <property type="molecule type" value="Genomic_DNA"/>
</dbReference>
<dbReference type="RefSeq" id="WP_344509714.1">
    <property type="nucleotide sequence ID" value="NZ_BAAATU010000009.1"/>
</dbReference>
<organism evidence="3 4">
    <name type="scientific">Streptomyces pulveraceus</name>
    <dbReference type="NCBI Taxonomy" id="68258"/>
    <lineage>
        <taxon>Bacteria</taxon>
        <taxon>Bacillati</taxon>
        <taxon>Actinomycetota</taxon>
        <taxon>Actinomycetes</taxon>
        <taxon>Kitasatosporales</taxon>
        <taxon>Streptomycetaceae</taxon>
        <taxon>Streptomyces</taxon>
    </lineage>
</organism>
<name>A0ABW1GNH5_9ACTN</name>
<evidence type="ECO:0000256" key="1">
    <source>
        <dbReference type="SAM" id="MobiDB-lite"/>
    </source>
</evidence>
<feature type="transmembrane region" description="Helical" evidence="2">
    <location>
        <begin position="72"/>
        <end position="100"/>
    </location>
</feature>
<keyword evidence="2" id="KW-0812">Transmembrane</keyword>
<accession>A0ABW1GNH5</accession>
<evidence type="ECO:0000313" key="3">
    <source>
        <dbReference type="EMBL" id="MFC5915688.1"/>
    </source>
</evidence>
<gene>
    <name evidence="3" type="ORF">ACFP1B_20015</name>
</gene>
<feature type="region of interest" description="Disordered" evidence="1">
    <location>
        <begin position="235"/>
        <end position="256"/>
    </location>
</feature>
<keyword evidence="2" id="KW-0472">Membrane</keyword>